<dbReference type="PANTHER" id="PTHR33132">
    <property type="entry name" value="OSJNBB0118P14.9 PROTEIN"/>
    <property type="match status" value="1"/>
</dbReference>
<accession>A0A2G5C589</accession>
<proteinExistence type="predicted"/>
<gene>
    <name evidence="1" type="ORF">AQUCO_09400032v1</name>
</gene>
<dbReference type="PANTHER" id="PTHR33132:SF92">
    <property type="entry name" value="SERINE-RICH PROTEIN"/>
    <property type="match status" value="1"/>
</dbReference>
<dbReference type="AlphaFoldDB" id="A0A2G5C589"/>
<sequence>MEPTREVEALFKKALNNVETSLENHTEANNADHSAQAPSMPTLVRQTSGVKTNCLCSPTTHTGSFRCRLHRSPSLSRTKSTDLATFVESAPKTTTGDVLAE</sequence>
<reference evidence="1 2" key="1">
    <citation type="submission" date="2017-09" db="EMBL/GenBank/DDBJ databases">
        <title>WGS assembly of Aquilegia coerulea Goldsmith.</title>
        <authorList>
            <person name="Hodges S."/>
            <person name="Kramer E."/>
            <person name="Nordborg M."/>
            <person name="Tomkins J."/>
            <person name="Borevitz J."/>
            <person name="Derieg N."/>
            <person name="Yan J."/>
            <person name="Mihaltcheva S."/>
            <person name="Hayes R.D."/>
            <person name="Rokhsar D."/>
        </authorList>
    </citation>
    <scope>NUCLEOTIDE SEQUENCE [LARGE SCALE GENOMIC DNA]</scope>
    <source>
        <strain evidence="2">cv. Goldsmith</strain>
    </source>
</reference>
<dbReference type="Proteomes" id="UP000230069">
    <property type="component" value="Unassembled WGS sequence"/>
</dbReference>
<dbReference type="InParanoid" id="A0A2G5C589"/>
<name>A0A2G5C589_AQUCA</name>
<dbReference type="OrthoDB" id="1924025at2759"/>
<protein>
    <submittedName>
        <fullName evidence="1">Uncharacterized protein</fullName>
    </submittedName>
</protein>
<dbReference type="EMBL" id="KZ305111">
    <property type="protein sequence ID" value="PIA26391.1"/>
    <property type="molecule type" value="Genomic_DNA"/>
</dbReference>
<evidence type="ECO:0000313" key="1">
    <source>
        <dbReference type="EMBL" id="PIA26391.1"/>
    </source>
</evidence>
<keyword evidence="2" id="KW-1185">Reference proteome</keyword>
<evidence type="ECO:0000313" key="2">
    <source>
        <dbReference type="Proteomes" id="UP000230069"/>
    </source>
</evidence>
<organism evidence="1 2">
    <name type="scientific">Aquilegia coerulea</name>
    <name type="common">Rocky mountain columbine</name>
    <dbReference type="NCBI Taxonomy" id="218851"/>
    <lineage>
        <taxon>Eukaryota</taxon>
        <taxon>Viridiplantae</taxon>
        <taxon>Streptophyta</taxon>
        <taxon>Embryophyta</taxon>
        <taxon>Tracheophyta</taxon>
        <taxon>Spermatophyta</taxon>
        <taxon>Magnoliopsida</taxon>
        <taxon>Ranunculales</taxon>
        <taxon>Ranunculaceae</taxon>
        <taxon>Thalictroideae</taxon>
        <taxon>Aquilegia</taxon>
    </lineage>
</organism>